<evidence type="ECO:0000256" key="1">
    <source>
        <dbReference type="SAM" id="MobiDB-lite"/>
    </source>
</evidence>
<sequence length="167" mass="18152">MSLYDSQAPICPICQVLLRPGELQEHMETEIERLANICVSLLSPFDTVNKQVEVAVIVDASAELPACLAPAAPLLKVLKWRMKRGDEDSSPDSSWTSFSCSSRPLRGISTEPSRLMRPTLGFSTFGAPGPPSSLSKLSLFTKQEPLTQGGSSYSRNPQGEVNLTPLF</sequence>
<gene>
    <name evidence="3" type="ORF">GSTENG00015185001</name>
</gene>
<protein>
    <submittedName>
        <fullName evidence="3">(spotted green pufferfish) hypothetical protein</fullName>
    </submittedName>
</protein>
<organism evidence="3">
    <name type="scientific">Tetraodon nigroviridis</name>
    <name type="common">Spotted green pufferfish</name>
    <name type="synonym">Chelonodon nigroviridis</name>
    <dbReference type="NCBI Taxonomy" id="99883"/>
    <lineage>
        <taxon>Eukaryota</taxon>
        <taxon>Metazoa</taxon>
        <taxon>Chordata</taxon>
        <taxon>Craniata</taxon>
        <taxon>Vertebrata</taxon>
        <taxon>Euteleostomi</taxon>
        <taxon>Actinopterygii</taxon>
        <taxon>Neopterygii</taxon>
        <taxon>Teleostei</taxon>
        <taxon>Neoteleostei</taxon>
        <taxon>Acanthomorphata</taxon>
        <taxon>Eupercaria</taxon>
        <taxon>Tetraodontiformes</taxon>
        <taxon>Tetradontoidea</taxon>
        <taxon>Tetraodontidae</taxon>
        <taxon>Tetraodon</taxon>
    </lineage>
</organism>
<feature type="compositionally biased region" description="Polar residues" evidence="1">
    <location>
        <begin position="145"/>
        <end position="161"/>
    </location>
</feature>
<accession>Q4SNP6</accession>
<proteinExistence type="predicted"/>
<dbReference type="InterPro" id="IPR031824">
    <property type="entry name" value="RNF220_mid"/>
</dbReference>
<dbReference type="EMBL" id="CAAE01014542">
    <property type="protein sequence ID" value="CAF97736.1"/>
    <property type="molecule type" value="Genomic_DNA"/>
</dbReference>
<dbReference type="OrthoDB" id="6270329at2759"/>
<dbReference type="Pfam" id="PF15926">
    <property type="entry name" value="RNF220"/>
    <property type="match status" value="1"/>
</dbReference>
<feature type="domain" description="E3 ubiquitin-protein ligase RNF220 middle" evidence="2">
    <location>
        <begin position="4"/>
        <end position="40"/>
    </location>
</feature>
<dbReference type="AlphaFoldDB" id="Q4SNP6"/>
<reference evidence="3" key="1">
    <citation type="journal article" date="2004" name="Nature">
        <title>Genome duplication in the teleost fish Tetraodon nigroviridis reveals the early vertebrate proto-karyotype.</title>
        <authorList>
            <person name="Jaillon O."/>
            <person name="Aury J.-M."/>
            <person name="Brunet F."/>
            <person name="Petit J.-L."/>
            <person name="Stange-Thomann N."/>
            <person name="Mauceli E."/>
            <person name="Bouneau L."/>
            <person name="Fischer C."/>
            <person name="Ozouf-Costaz C."/>
            <person name="Bernot A."/>
            <person name="Nicaud S."/>
            <person name="Jaffe D."/>
            <person name="Fisher S."/>
            <person name="Lutfalla G."/>
            <person name="Dossat C."/>
            <person name="Segurens B."/>
            <person name="Dasilva C."/>
            <person name="Salanoubat M."/>
            <person name="Levy M."/>
            <person name="Boudet N."/>
            <person name="Castellano S."/>
            <person name="Anthouard V."/>
            <person name="Jubin C."/>
            <person name="Castelli V."/>
            <person name="Katinka M."/>
            <person name="Vacherie B."/>
            <person name="Biemont C."/>
            <person name="Skalli Z."/>
            <person name="Cattolico L."/>
            <person name="Poulain J."/>
            <person name="De Berardinis V."/>
            <person name="Cruaud C."/>
            <person name="Duprat S."/>
            <person name="Brottier P."/>
            <person name="Coutanceau J.-P."/>
            <person name="Gouzy J."/>
            <person name="Parra G."/>
            <person name="Lardier G."/>
            <person name="Chapple C."/>
            <person name="McKernan K.J."/>
            <person name="McEwan P."/>
            <person name="Bosak S."/>
            <person name="Kellis M."/>
            <person name="Volff J.-N."/>
            <person name="Guigo R."/>
            <person name="Zody M.C."/>
            <person name="Mesirov J."/>
            <person name="Lindblad-Toh K."/>
            <person name="Birren B."/>
            <person name="Nusbaum C."/>
            <person name="Kahn D."/>
            <person name="Robinson-Rechavi M."/>
            <person name="Laudet V."/>
            <person name="Schachter V."/>
            <person name="Quetier F."/>
            <person name="Saurin W."/>
            <person name="Scarpelli C."/>
            <person name="Wincker P."/>
            <person name="Lander E.S."/>
            <person name="Weissenbach J."/>
            <person name="Roest Crollius H."/>
        </authorList>
    </citation>
    <scope>NUCLEOTIDE SEQUENCE [LARGE SCALE GENOMIC DNA]</scope>
</reference>
<dbReference type="KEGG" id="tng:GSTEN00015185G001"/>
<name>Q4SNP6_TETNG</name>
<evidence type="ECO:0000313" key="3">
    <source>
        <dbReference type="EMBL" id="CAF97736.1"/>
    </source>
</evidence>
<reference evidence="3" key="2">
    <citation type="submission" date="2004-02" db="EMBL/GenBank/DDBJ databases">
        <authorList>
            <consortium name="Genoscope"/>
            <consortium name="Whitehead Institute Centre for Genome Research"/>
        </authorList>
    </citation>
    <scope>NUCLEOTIDE SEQUENCE</scope>
</reference>
<feature type="region of interest" description="Disordered" evidence="1">
    <location>
        <begin position="145"/>
        <end position="167"/>
    </location>
</feature>
<comment type="caution">
    <text evidence="3">The sequence shown here is derived from an EMBL/GenBank/DDBJ whole genome shotgun (WGS) entry which is preliminary data.</text>
</comment>
<evidence type="ECO:0000259" key="2">
    <source>
        <dbReference type="Pfam" id="PF15926"/>
    </source>
</evidence>